<dbReference type="GO" id="GO:0005634">
    <property type="term" value="C:nucleus"/>
    <property type="evidence" value="ECO:0007669"/>
    <property type="project" value="TreeGrafter"/>
</dbReference>
<dbReference type="GO" id="GO:0008168">
    <property type="term" value="F:methyltransferase activity"/>
    <property type="evidence" value="ECO:0007669"/>
    <property type="project" value="UniProtKB-KW"/>
</dbReference>
<dbReference type="InParanoid" id="A0A317XFK4"/>
<dbReference type="GO" id="GO:0070475">
    <property type="term" value="P:rRNA base methylation"/>
    <property type="evidence" value="ECO:0007669"/>
    <property type="project" value="TreeGrafter"/>
</dbReference>
<feature type="non-terminal residue" evidence="7">
    <location>
        <position position="1"/>
    </location>
</feature>
<feature type="binding site" evidence="5">
    <location>
        <position position="78"/>
    </location>
    <ligand>
        <name>S-adenosyl-L-methionine</name>
        <dbReference type="ChEBI" id="CHEBI:59789"/>
    </ligand>
</feature>
<evidence type="ECO:0000313" key="7">
    <source>
        <dbReference type="EMBL" id="PWY97153.1"/>
    </source>
</evidence>
<evidence type="ECO:0000256" key="1">
    <source>
        <dbReference type="ARBA" id="ARBA00005878"/>
    </source>
</evidence>
<dbReference type="AlphaFoldDB" id="A0A317XFK4"/>
<evidence type="ECO:0000256" key="3">
    <source>
        <dbReference type="ARBA" id="ARBA00022679"/>
    </source>
</evidence>
<dbReference type="EMBL" id="KZ819217">
    <property type="protein sequence ID" value="PWY97153.1"/>
    <property type="molecule type" value="Genomic_DNA"/>
</dbReference>
<dbReference type="PANTHER" id="PTHR13393:SF0">
    <property type="entry name" value="RNA N6-ADENOSINE-METHYLTRANSFERASE METTL16"/>
    <property type="match status" value="1"/>
</dbReference>
<sequence length="511" mass="56614">ENIDPQIYRKKSPDFRHLASLYPDSFGKYVRDDGGFEAKLDFQDPNAVRSLGETLLKHDFGVDAVLSPSNLCPMIPNRLSYIALIHEVLLHSLLGWELIQTGGLQELQAEKDSHRSQRTRIVGLDIGTGASAIYPLLACACFPHWCMTGTDIAESSLDYAHRHIVSPHRNQATLANRSAAAGQGEAAVAEDIEFHFTMCNPPFYASQEEMAHCADFKAGPPNAVCHGTAGEMVTPGGEVEFISRMIDESASAWHEPPAIWYTSMVGKLGSLVPLVQRIKTHMRAGDGCSWGFCELRHGSGSGRGRTRRWVLLWTWTGLRLPNHLSRSVKSHVVQHCLPSSTERVVTLTPRLGPLITRREVLAAAYDILCGMDGCTVFPSSTSLFRTRDRTRTRGADGVGEETGSLDALLSVDSWTRRYRRQQQQQTSSSQHSALKRPNPLMITRISVRERERNQDDASEGAGLEVKISWIWGRDRVQFESFAMSLVGSIERKLASHRSHTTAASATDDIAL</sequence>
<dbReference type="PIRSF" id="PIRSF037350">
    <property type="entry name" value="Mtase_ZK1128_prd"/>
    <property type="match status" value="1"/>
</dbReference>
<keyword evidence="2" id="KW-0489">Methyltransferase</keyword>
<dbReference type="Proteomes" id="UP000246740">
    <property type="component" value="Unassembled WGS sequence"/>
</dbReference>
<dbReference type="InterPro" id="IPR010286">
    <property type="entry name" value="METTL16/RlmF"/>
</dbReference>
<dbReference type="STRING" id="1882483.A0A317XFK4"/>
<dbReference type="InterPro" id="IPR029063">
    <property type="entry name" value="SAM-dependent_MTases_sf"/>
</dbReference>
<evidence type="ECO:0000256" key="6">
    <source>
        <dbReference type="SAM" id="MobiDB-lite"/>
    </source>
</evidence>
<dbReference type="PANTHER" id="PTHR13393">
    <property type="entry name" value="SAM-DEPENDENT METHYLTRANSFERASE"/>
    <property type="match status" value="1"/>
</dbReference>
<dbReference type="CDD" id="cd02440">
    <property type="entry name" value="AdoMet_MTases"/>
    <property type="match status" value="1"/>
</dbReference>
<feature type="region of interest" description="Disordered" evidence="6">
    <location>
        <begin position="419"/>
        <end position="440"/>
    </location>
</feature>
<comment type="similarity">
    <text evidence="1">Belongs to the methyltransferase superfamily. METTL16/RlmF family.</text>
</comment>
<proteinExistence type="inferred from homology"/>
<reference evidence="7 8" key="1">
    <citation type="journal article" date="2018" name="Mol. Biol. Evol.">
        <title>Broad Genomic Sampling Reveals a Smut Pathogenic Ancestry of the Fungal Clade Ustilaginomycotina.</title>
        <authorList>
            <person name="Kijpornyongpan T."/>
            <person name="Mondo S.J."/>
            <person name="Barry K."/>
            <person name="Sandor L."/>
            <person name="Lee J."/>
            <person name="Lipzen A."/>
            <person name="Pangilinan J."/>
            <person name="LaButti K."/>
            <person name="Hainaut M."/>
            <person name="Henrissat B."/>
            <person name="Grigoriev I.V."/>
            <person name="Spatafora J.W."/>
            <person name="Aime M.C."/>
        </authorList>
    </citation>
    <scope>NUCLEOTIDE SEQUENCE [LARGE SCALE GENOMIC DNA]</scope>
    <source>
        <strain evidence="7 8">MCA 3645</strain>
    </source>
</reference>
<evidence type="ECO:0008006" key="9">
    <source>
        <dbReference type="Google" id="ProtNLM"/>
    </source>
</evidence>
<accession>A0A317XFK4</accession>
<name>A0A317XFK4_9BASI</name>
<dbReference type="InterPro" id="IPR017182">
    <property type="entry name" value="METTL16/PsiM"/>
</dbReference>
<feature type="compositionally biased region" description="Low complexity" evidence="6">
    <location>
        <begin position="421"/>
        <end position="432"/>
    </location>
</feature>
<dbReference type="SUPFAM" id="SSF53335">
    <property type="entry name" value="S-adenosyl-L-methionine-dependent methyltransferases"/>
    <property type="match status" value="1"/>
</dbReference>
<dbReference type="Gene3D" id="3.40.50.150">
    <property type="entry name" value="Vaccinia Virus protein VP39"/>
    <property type="match status" value="1"/>
</dbReference>
<feature type="binding site" evidence="5">
    <location>
        <position position="127"/>
    </location>
    <ligand>
        <name>S-adenosyl-L-methionine</name>
        <dbReference type="ChEBI" id="CHEBI:59789"/>
    </ligand>
</feature>
<keyword evidence="3" id="KW-0808">Transferase</keyword>
<evidence type="ECO:0000256" key="5">
    <source>
        <dbReference type="PIRSR" id="PIRSR037350-1"/>
    </source>
</evidence>
<evidence type="ECO:0000313" key="8">
    <source>
        <dbReference type="Proteomes" id="UP000246740"/>
    </source>
</evidence>
<evidence type="ECO:0000256" key="2">
    <source>
        <dbReference type="ARBA" id="ARBA00022603"/>
    </source>
</evidence>
<keyword evidence="4 5" id="KW-0949">S-adenosyl-L-methionine</keyword>
<feature type="binding site" evidence="5">
    <location>
        <position position="151"/>
    </location>
    <ligand>
        <name>S-adenosyl-L-methionine</name>
        <dbReference type="ChEBI" id="CHEBI:59789"/>
    </ligand>
</feature>
<organism evidence="7 8">
    <name type="scientific">Testicularia cyperi</name>
    <dbReference type="NCBI Taxonomy" id="1882483"/>
    <lineage>
        <taxon>Eukaryota</taxon>
        <taxon>Fungi</taxon>
        <taxon>Dikarya</taxon>
        <taxon>Basidiomycota</taxon>
        <taxon>Ustilaginomycotina</taxon>
        <taxon>Ustilaginomycetes</taxon>
        <taxon>Ustilaginales</taxon>
        <taxon>Anthracoideaceae</taxon>
        <taxon>Testicularia</taxon>
    </lineage>
</organism>
<evidence type="ECO:0000256" key="4">
    <source>
        <dbReference type="ARBA" id="ARBA00022691"/>
    </source>
</evidence>
<keyword evidence="8" id="KW-1185">Reference proteome</keyword>
<dbReference type="Pfam" id="PF05971">
    <property type="entry name" value="Methyltransf_10"/>
    <property type="match status" value="1"/>
</dbReference>
<dbReference type="FunCoup" id="A0A317XFK4">
    <property type="interactions" value="186"/>
</dbReference>
<dbReference type="OrthoDB" id="514248at2759"/>
<protein>
    <recommendedName>
        <fullName evidence="9">S-adenosyl-L-methionine dependent methyltransferase</fullName>
    </recommendedName>
</protein>
<gene>
    <name evidence="7" type="ORF">BCV70DRAFT_167544</name>
</gene>
<feature type="binding site" evidence="5">
    <location>
        <position position="200"/>
    </location>
    <ligand>
        <name>S-adenosyl-L-methionine</name>
        <dbReference type="ChEBI" id="CHEBI:59789"/>
    </ligand>
</feature>